<reference evidence="3 4" key="1">
    <citation type="submission" date="2019-03" db="EMBL/GenBank/DDBJ databases">
        <title>Genomic Encyclopedia of Type Strains, Phase IV (KMG-IV): sequencing the most valuable type-strain genomes for metagenomic binning, comparative biology and taxonomic classification.</title>
        <authorList>
            <person name="Goeker M."/>
        </authorList>
    </citation>
    <scope>NUCLEOTIDE SEQUENCE [LARGE SCALE GENOMIC DNA]</scope>
    <source>
        <strain evidence="3 4">DSM 26377</strain>
    </source>
</reference>
<dbReference type="EMBL" id="SOBT01000012">
    <property type="protein sequence ID" value="TDU24330.1"/>
    <property type="molecule type" value="Genomic_DNA"/>
</dbReference>
<accession>A0A4S3KA61</accession>
<dbReference type="InterPro" id="IPR011047">
    <property type="entry name" value="Quinoprotein_ADH-like_sf"/>
</dbReference>
<keyword evidence="4" id="KW-1185">Reference proteome</keyword>
<feature type="chain" id="PRO_5030100235" evidence="2">
    <location>
        <begin position="29"/>
        <end position="545"/>
    </location>
</feature>
<comment type="caution">
    <text evidence="3">The sequence shown here is derived from an EMBL/GenBank/DDBJ whole genome shotgun (WGS) entry which is preliminary data.</text>
</comment>
<dbReference type="SUPFAM" id="SSF50998">
    <property type="entry name" value="Quinoprotein alcohol dehydrogenase-like"/>
    <property type="match status" value="1"/>
</dbReference>
<sequence>MPLLRRCGVFARCAFVSGSFWIVAPVAAADVAQYGGSFRLNATLPGDQRDVAIAVAPDGQFAAAWTGPDGGGLSTFVRFYDSVGKPRTREIRVSDAAVAEQTRPSLATTGNTYIVAWTTGEGTSTGVQARRLTFGGRLIDDAPFDVDARGPEFSVAHPSVACSIGGLCAIAYTLSSEEPDFVDALVRRIDPSTGTLDPEIRVSPQSARNRMAMLVQPDGALRLAWQQPGGEFNDRVMTANLASGASVPNAAVLVGRGSSPRIGGDQDGNFTLVFDLMTDEDETDRPIRARRYLANGTALGESFVVTTDSANRSPDVAVAADGDFLVVWQGVDRPEDEPGVFARRYRADGSPVAAPFVVRSPTTGSQLLPAVAMDPDGDAIVAWADDARDGAGRESGVYARRYRSMTPIDLSLIQMDATDPVVSGQIWSKQLFLSNLTPTIDTPQTHAYDRALGSGDALTIDIEADAEYVGTGLQTSDFSCEPVDAALVRCHRARGLEAGANDYIELRFRAGSPGIVRSRVTLTAAQTEGRRSNNTDPDSTRIVAP</sequence>
<evidence type="ECO:0000256" key="1">
    <source>
        <dbReference type="SAM" id="MobiDB-lite"/>
    </source>
</evidence>
<dbReference type="Proteomes" id="UP000295341">
    <property type="component" value="Unassembled WGS sequence"/>
</dbReference>
<protein>
    <submittedName>
        <fullName evidence="3">Uncharacterized protein</fullName>
    </submittedName>
</protein>
<dbReference type="OrthoDB" id="6091599at2"/>
<dbReference type="RefSeq" id="WP_133883743.1">
    <property type="nucleotide sequence ID" value="NZ_MWIN01000003.1"/>
</dbReference>
<feature type="signal peptide" evidence="2">
    <location>
        <begin position="1"/>
        <end position="28"/>
    </location>
</feature>
<name>A0A4S3KA61_9GAMM</name>
<dbReference type="AlphaFoldDB" id="A0A4S3KA61"/>
<gene>
    <name evidence="3" type="ORF">DFR24_4597</name>
</gene>
<evidence type="ECO:0000256" key="2">
    <source>
        <dbReference type="SAM" id="SignalP"/>
    </source>
</evidence>
<proteinExistence type="predicted"/>
<keyword evidence="2" id="KW-0732">Signal</keyword>
<feature type="region of interest" description="Disordered" evidence="1">
    <location>
        <begin position="525"/>
        <end position="545"/>
    </location>
</feature>
<evidence type="ECO:0000313" key="4">
    <source>
        <dbReference type="Proteomes" id="UP000295341"/>
    </source>
</evidence>
<organism evidence="3 4">
    <name type="scientific">Panacagrimonas perspica</name>
    <dbReference type="NCBI Taxonomy" id="381431"/>
    <lineage>
        <taxon>Bacteria</taxon>
        <taxon>Pseudomonadati</taxon>
        <taxon>Pseudomonadota</taxon>
        <taxon>Gammaproteobacteria</taxon>
        <taxon>Nevskiales</taxon>
        <taxon>Nevskiaceae</taxon>
        <taxon>Panacagrimonas</taxon>
    </lineage>
</organism>
<evidence type="ECO:0000313" key="3">
    <source>
        <dbReference type="EMBL" id="TDU24330.1"/>
    </source>
</evidence>